<dbReference type="InParanoid" id="A0A2K1KSL5"/>
<dbReference type="Gramene" id="Pp3c3_220V3.1">
    <property type="protein sequence ID" value="PAC:32942855.CDS.1"/>
    <property type="gene ID" value="Pp3c3_220"/>
</dbReference>
<evidence type="ECO:0000313" key="3">
    <source>
        <dbReference type="Proteomes" id="UP000006727"/>
    </source>
</evidence>
<evidence type="ECO:0000313" key="1">
    <source>
        <dbReference type="EMBL" id="PNR56804.1"/>
    </source>
</evidence>
<name>A0A2K1KSL5_PHYPA</name>
<dbReference type="EnsemblPlants" id="Pp3c3_220V3.1">
    <property type="protein sequence ID" value="PAC:32942855.CDS.1"/>
    <property type="gene ID" value="Pp3c3_220"/>
</dbReference>
<reference evidence="1 3" key="2">
    <citation type="journal article" date="2018" name="Plant J.">
        <title>The Physcomitrella patens chromosome-scale assembly reveals moss genome structure and evolution.</title>
        <authorList>
            <person name="Lang D."/>
            <person name="Ullrich K.K."/>
            <person name="Murat F."/>
            <person name="Fuchs J."/>
            <person name="Jenkins J."/>
            <person name="Haas F.B."/>
            <person name="Piednoel M."/>
            <person name="Gundlach H."/>
            <person name="Van Bel M."/>
            <person name="Meyberg R."/>
            <person name="Vives C."/>
            <person name="Morata J."/>
            <person name="Symeonidi A."/>
            <person name="Hiss M."/>
            <person name="Muchero W."/>
            <person name="Kamisugi Y."/>
            <person name="Saleh O."/>
            <person name="Blanc G."/>
            <person name="Decker E.L."/>
            <person name="van Gessel N."/>
            <person name="Grimwood J."/>
            <person name="Hayes R.D."/>
            <person name="Graham S.W."/>
            <person name="Gunter L.E."/>
            <person name="McDaniel S.F."/>
            <person name="Hoernstein S.N.W."/>
            <person name="Larsson A."/>
            <person name="Li F.W."/>
            <person name="Perroud P.F."/>
            <person name="Phillips J."/>
            <person name="Ranjan P."/>
            <person name="Rokshar D.S."/>
            <person name="Rothfels C.J."/>
            <person name="Schneider L."/>
            <person name="Shu S."/>
            <person name="Stevenson D.W."/>
            <person name="Thummler F."/>
            <person name="Tillich M."/>
            <person name="Villarreal Aguilar J.C."/>
            <person name="Widiez T."/>
            <person name="Wong G.K."/>
            <person name="Wymore A."/>
            <person name="Zhang Y."/>
            <person name="Zimmer A.D."/>
            <person name="Quatrano R.S."/>
            <person name="Mayer K.F.X."/>
            <person name="Goodstein D."/>
            <person name="Casacuberta J.M."/>
            <person name="Vandepoele K."/>
            <person name="Reski R."/>
            <person name="Cuming A.C."/>
            <person name="Tuskan G.A."/>
            <person name="Maumus F."/>
            <person name="Salse J."/>
            <person name="Schmutz J."/>
            <person name="Rensing S.A."/>
        </authorList>
    </citation>
    <scope>NUCLEOTIDE SEQUENCE [LARGE SCALE GENOMIC DNA]</scope>
    <source>
        <strain evidence="2 3">cv. Gransden 2004</strain>
    </source>
</reference>
<keyword evidence="3" id="KW-1185">Reference proteome</keyword>
<dbReference type="AlphaFoldDB" id="A0A2K1KSL5"/>
<accession>A0A2K1KSL5</accession>
<evidence type="ECO:0000313" key="2">
    <source>
        <dbReference type="EnsemblPlants" id="PAC:32942855.CDS.1"/>
    </source>
</evidence>
<reference evidence="1 3" key="1">
    <citation type="journal article" date="2008" name="Science">
        <title>The Physcomitrella genome reveals evolutionary insights into the conquest of land by plants.</title>
        <authorList>
            <person name="Rensing S."/>
            <person name="Lang D."/>
            <person name="Zimmer A."/>
            <person name="Terry A."/>
            <person name="Salamov A."/>
            <person name="Shapiro H."/>
            <person name="Nishiyama T."/>
            <person name="Perroud P.-F."/>
            <person name="Lindquist E."/>
            <person name="Kamisugi Y."/>
            <person name="Tanahashi T."/>
            <person name="Sakakibara K."/>
            <person name="Fujita T."/>
            <person name="Oishi K."/>
            <person name="Shin-I T."/>
            <person name="Kuroki Y."/>
            <person name="Toyoda A."/>
            <person name="Suzuki Y."/>
            <person name="Hashimoto A."/>
            <person name="Yamaguchi K."/>
            <person name="Sugano A."/>
            <person name="Kohara Y."/>
            <person name="Fujiyama A."/>
            <person name="Anterola A."/>
            <person name="Aoki S."/>
            <person name="Ashton N."/>
            <person name="Barbazuk W.B."/>
            <person name="Barker E."/>
            <person name="Bennetzen J."/>
            <person name="Bezanilla M."/>
            <person name="Blankenship R."/>
            <person name="Cho S.H."/>
            <person name="Dutcher S."/>
            <person name="Estelle M."/>
            <person name="Fawcett J.A."/>
            <person name="Gundlach H."/>
            <person name="Hanada K."/>
            <person name="Heyl A."/>
            <person name="Hicks K.A."/>
            <person name="Hugh J."/>
            <person name="Lohr M."/>
            <person name="Mayer K."/>
            <person name="Melkozernov A."/>
            <person name="Murata T."/>
            <person name="Nelson D."/>
            <person name="Pils B."/>
            <person name="Prigge M."/>
            <person name="Reiss B."/>
            <person name="Renner T."/>
            <person name="Rombauts S."/>
            <person name="Rushton P."/>
            <person name="Sanderfoot A."/>
            <person name="Schween G."/>
            <person name="Shiu S.-H."/>
            <person name="Stueber K."/>
            <person name="Theodoulou F.L."/>
            <person name="Tu H."/>
            <person name="Van de Peer Y."/>
            <person name="Verrier P.J."/>
            <person name="Waters E."/>
            <person name="Wood A."/>
            <person name="Yang L."/>
            <person name="Cove D."/>
            <person name="Cuming A."/>
            <person name="Hasebe M."/>
            <person name="Lucas S."/>
            <person name="Mishler D.B."/>
            <person name="Reski R."/>
            <person name="Grigoriev I."/>
            <person name="Quatrano R.S."/>
            <person name="Boore J.L."/>
        </authorList>
    </citation>
    <scope>NUCLEOTIDE SEQUENCE [LARGE SCALE GENOMIC DNA]</scope>
    <source>
        <strain evidence="2 3">cv. Gransden 2004</strain>
    </source>
</reference>
<dbReference type="Proteomes" id="UP000006727">
    <property type="component" value="Chromosome 3"/>
</dbReference>
<organism evidence="1">
    <name type="scientific">Physcomitrium patens</name>
    <name type="common">Spreading-leaved earth moss</name>
    <name type="synonym">Physcomitrella patens</name>
    <dbReference type="NCBI Taxonomy" id="3218"/>
    <lineage>
        <taxon>Eukaryota</taxon>
        <taxon>Viridiplantae</taxon>
        <taxon>Streptophyta</taxon>
        <taxon>Embryophyta</taxon>
        <taxon>Bryophyta</taxon>
        <taxon>Bryophytina</taxon>
        <taxon>Bryopsida</taxon>
        <taxon>Funariidae</taxon>
        <taxon>Funariales</taxon>
        <taxon>Funariaceae</taxon>
        <taxon>Physcomitrium</taxon>
    </lineage>
</organism>
<gene>
    <name evidence="1" type="ORF">PHYPA_003796</name>
</gene>
<sequence>MLRLSPPYTAAVTPLLERMHTLQSTTNAPLRSFPSASSSMIYWVSFSSTPPPFTQTADSHCFPWHDVNLYRKDNKQDKDQL</sequence>
<proteinExistence type="predicted"/>
<dbReference type="EMBL" id="ABEU02000003">
    <property type="protein sequence ID" value="PNR56804.1"/>
    <property type="molecule type" value="Genomic_DNA"/>
</dbReference>
<reference evidence="2" key="3">
    <citation type="submission" date="2020-12" db="UniProtKB">
        <authorList>
            <consortium name="EnsemblPlants"/>
        </authorList>
    </citation>
    <scope>IDENTIFICATION</scope>
</reference>
<protein>
    <submittedName>
        <fullName evidence="1 2">Uncharacterized protein</fullName>
    </submittedName>
</protein>